<accession>A0ABD3AVJ9</accession>
<name>A0ABD3AVJ9_9GENT</name>
<sequence>MNCSDNHDAIINSSEVMECEPRRVDQEDQLGEDTERNLPKEFLERVTISEPSSSTITKKRKGIKLKASKSFSTLVTKKASKSKRKEIRVDDDLSSRPVHHITRDGFVEICESIGETCFLSVVF</sequence>
<comment type="caution">
    <text evidence="2">The sequence shown here is derived from an EMBL/GenBank/DDBJ whole genome shotgun (WGS) entry which is preliminary data.</text>
</comment>
<feature type="region of interest" description="Disordered" evidence="1">
    <location>
        <begin position="1"/>
        <end position="36"/>
    </location>
</feature>
<dbReference type="Proteomes" id="UP001630127">
    <property type="component" value="Unassembled WGS sequence"/>
</dbReference>
<keyword evidence="3" id="KW-1185">Reference proteome</keyword>
<evidence type="ECO:0000313" key="3">
    <source>
        <dbReference type="Proteomes" id="UP001630127"/>
    </source>
</evidence>
<dbReference type="AlphaFoldDB" id="A0ABD3AVJ9"/>
<evidence type="ECO:0000256" key="1">
    <source>
        <dbReference type="SAM" id="MobiDB-lite"/>
    </source>
</evidence>
<gene>
    <name evidence="2" type="ORF">ACH5RR_003621</name>
</gene>
<reference evidence="2 3" key="1">
    <citation type="submission" date="2024-11" db="EMBL/GenBank/DDBJ databases">
        <title>A near-complete genome assembly of Cinchona calisaya.</title>
        <authorList>
            <person name="Lian D.C."/>
            <person name="Zhao X.W."/>
            <person name="Wei L."/>
        </authorList>
    </citation>
    <scope>NUCLEOTIDE SEQUENCE [LARGE SCALE GENOMIC DNA]</scope>
    <source>
        <tissue evidence="2">Nenye</tissue>
    </source>
</reference>
<proteinExistence type="predicted"/>
<protein>
    <submittedName>
        <fullName evidence="2">Uncharacterized protein</fullName>
    </submittedName>
</protein>
<evidence type="ECO:0000313" key="2">
    <source>
        <dbReference type="EMBL" id="KAL3535160.1"/>
    </source>
</evidence>
<dbReference type="EMBL" id="JBJUIK010000002">
    <property type="protein sequence ID" value="KAL3535160.1"/>
    <property type="molecule type" value="Genomic_DNA"/>
</dbReference>
<organism evidence="2 3">
    <name type="scientific">Cinchona calisaya</name>
    <dbReference type="NCBI Taxonomy" id="153742"/>
    <lineage>
        <taxon>Eukaryota</taxon>
        <taxon>Viridiplantae</taxon>
        <taxon>Streptophyta</taxon>
        <taxon>Embryophyta</taxon>
        <taxon>Tracheophyta</taxon>
        <taxon>Spermatophyta</taxon>
        <taxon>Magnoliopsida</taxon>
        <taxon>eudicotyledons</taxon>
        <taxon>Gunneridae</taxon>
        <taxon>Pentapetalae</taxon>
        <taxon>asterids</taxon>
        <taxon>lamiids</taxon>
        <taxon>Gentianales</taxon>
        <taxon>Rubiaceae</taxon>
        <taxon>Cinchonoideae</taxon>
        <taxon>Cinchoneae</taxon>
        <taxon>Cinchona</taxon>
    </lineage>
</organism>